<evidence type="ECO:0000256" key="2">
    <source>
        <dbReference type="ARBA" id="ARBA00022475"/>
    </source>
</evidence>
<feature type="domain" description="Phosphatidic acid phosphatase type 2/haloperoxidase" evidence="9">
    <location>
        <begin position="137"/>
        <end position="252"/>
    </location>
</feature>
<dbReference type="EMBL" id="CP006850">
    <property type="protein sequence ID" value="AHH17944.1"/>
    <property type="molecule type" value="Genomic_DNA"/>
</dbReference>
<protein>
    <submittedName>
        <fullName evidence="10">Putative membrane protein</fullName>
    </submittedName>
</protein>
<dbReference type="InterPro" id="IPR036938">
    <property type="entry name" value="PAP2/HPO_sf"/>
</dbReference>
<evidence type="ECO:0000256" key="4">
    <source>
        <dbReference type="ARBA" id="ARBA00022801"/>
    </source>
</evidence>
<accession>W5TFM9</accession>
<evidence type="ECO:0000256" key="8">
    <source>
        <dbReference type="SAM" id="Phobius"/>
    </source>
</evidence>
<dbReference type="PANTHER" id="PTHR14969">
    <property type="entry name" value="SPHINGOSINE-1-PHOSPHATE PHOSPHOHYDROLASE"/>
    <property type="match status" value="1"/>
</dbReference>
<evidence type="ECO:0000256" key="6">
    <source>
        <dbReference type="ARBA" id="ARBA00023136"/>
    </source>
</evidence>
<keyword evidence="2" id="KW-1003">Cell membrane</keyword>
<keyword evidence="3 8" id="KW-0812">Transmembrane</keyword>
<dbReference type="SUPFAM" id="SSF48317">
    <property type="entry name" value="Acid phosphatase/Vanadium-dependent haloperoxidase"/>
    <property type="match status" value="1"/>
</dbReference>
<feature type="region of interest" description="Disordered" evidence="7">
    <location>
        <begin position="264"/>
        <end position="283"/>
    </location>
</feature>
<feature type="transmembrane region" description="Helical" evidence="8">
    <location>
        <begin position="180"/>
        <end position="201"/>
    </location>
</feature>
<keyword evidence="6 8" id="KW-0472">Membrane</keyword>
<evidence type="ECO:0000256" key="3">
    <source>
        <dbReference type="ARBA" id="ARBA00022692"/>
    </source>
</evidence>
<dbReference type="Proteomes" id="UP000019150">
    <property type="component" value="Chromosome"/>
</dbReference>
<evidence type="ECO:0000259" key="9">
    <source>
        <dbReference type="SMART" id="SM00014"/>
    </source>
</evidence>
<dbReference type="eggNOG" id="COG0671">
    <property type="taxonomic scope" value="Bacteria"/>
</dbReference>
<dbReference type="GO" id="GO:0005886">
    <property type="term" value="C:plasma membrane"/>
    <property type="evidence" value="ECO:0007669"/>
    <property type="project" value="UniProtKB-SubCell"/>
</dbReference>
<feature type="transmembrane region" description="Helical" evidence="8">
    <location>
        <begin position="137"/>
        <end position="160"/>
    </location>
</feature>
<feature type="transmembrane region" description="Helical" evidence="8">
    <location>
        <begin position="59"/>
        <end position="78"/>
    </location>
</feature>
<feature type="transmembrane region" description="Helical" evidence="8">
    <location>
        <begin position="237"/>
        <end position="258"/>
    </location>
</feature>
<dbReference type="CDD" id="cd03392">
    <property type="entry name" value="PAP2_like_2"/>
    <property type="match status" value="1"/>
</dbReference>
<keyword evidence="5 8" id="KW-1133">Transmembrane helix</keyword>
<evidence type="ECO:0000256" key="1">
    <source>
        <dbReference type="ARBA" id="ARBA00004651"/>
    </source>
</evidence>
<dbReference type="HOGENOM" id="CLU_072573_3_2_11"/>
<reference evidence="10 11" key="1">
    <citation type="journal article" date="2014" name="Appl. Environ. Microbiol.">
        <title>Insights into the Microbial Degradation of Rubber and Gutta-Percha by Analysis of the Complete Genome of Nocardia nova SH22a.</title>
        <authorList>
            <person name="Luo Q."/>
            <person name="Hiessl S."/>
            <person name="Poehlein A."/>
            <person name="Daniel R."/>
            <person name="Steinbuchel A."/>
        </authorList>
    </citation>
    <scope>NUCLEOTIDE SEQUENCE [LARGE SCALE GENOMIC DNA]</scope>
    <source>
        <strain evidence="10">SH22a</strain>
    </source>
</reference>
<dbReference type="InterPro" id="IPR000326">
    <property type="entry name" value="PAP2/HPO"/>
</dbReference>
<feature type="transmembrane region" description="Helical" evidence="8">
    <location>
        <begin position="20"/>
        <end position="38"/>
    </location>
</feature>
<dbReference type="GO" id="GO:0016787">
    <property type="term" value="F:hydrolase activity"/>
    <property type="evidence" value="ECO:0007669"/>
    <property type="project" value="UniProtKB-KW"/>
</dbReference>
<evidence type="ECO:0000256" key="5">
    <source>
        <dbReference type="ARBA" id="ARBA00022989"/>
    </source>
</evidence>
<gene>
    <name evidence="10" type="ORF">NONO_c31570</name>
</gene>
<keyword evidence="11" id="KW-1185">Reference proteome</keyword>
<name>W5TFM9_9NOCA</name>
<evidence type="ECO:0000313" key="10">
    <source>
        <dbReference type="EMBL" id="AHH17944.1"/>
    </source>
</evidence>
<dbReference type="PATRIC" id="fig|1415166.3.peg.3238"/>
<dbReference type="STRING" id="1415166.NONO_c31570"/>
<dbReference type="Pfam" id="PF01569">
    <property type="entry name" value="PAP2"/>
    <property type="match status" value="1"/>
</dbReference>
<dbReference type="AlphaFoldDB" id="W5TFM9"/>
<feature type="transmembrane region" description="Helical" evidence="8">
    <location>
        <begin position="208"/>
        <end position="231"/>
    </location>
</feature>
<feature type="transmembrane region" description="Helical" evidence="8">
    <location>
        <begin position="112"/>
        <end position="130"/>
    </location>
</feature>
<evidence type="ECO:0000256" key="7">
    <source>
        <dbReference type="SAM" id="MobiDB-lite"/>
    </source>
</evidence>
<proteinExistence type="predicted"/>
<evidence type="ECO:0000313" key="11">
    <source>
        <dbReference type="Proteomes" id="UP000019150"/>
    </source>
</evidence>
<keyword evidence="4" id="KW-0378">Hydrolase</keyword>
<sequence length="283" mass="28398">MSAVVEVVHNVLVEVRSESSSFEVAVGGAGIGAAILVASSLRARLTRPSSPTAGRIGLAWTRASVVVALFVLLAVQVAQAGWVTGGDAAVLDWLAGHRSGPATALARAVSEVGSPAGTAVLAILAAGWLVRRYRSVVPGAVVLVVLGTAAVVGTVCKHAVARARPPIALRLVAENNFAFPSGHTTATTAVVTAVLAVYLTGGPRPSRALAAVLSAALAVAAVGSSRLYLGVHWLTDVVGGALLGTAVTMVATAVLVMWRGSVSRRDPAGSSVATGRDRVSAAV</sequence>
<comment type="subcellular location">
    <subcellularLocation>
        <location evidence="1">Cell membrane</location>
        <topology evidence="1">Multi-pass membrane protein</topology>
    </subcellularLocation>
</comment>
<dbReference type="SMART" id="SM00014">
    <property type="entry name" value="acidPPc"/>
    <property type="match status" value="1"/>
</dbReference>
<organism evidence="10 11">
    <name type="scientific">Nocardia nova SH22a</name>
    <dbReference type="NCBI Taxonomy" id="1415166"/>
    <lineage>
        <taxon>Bacteria</taxon>
        <taxon>Bacillati</taxon>
        <taxon>Actinomycetota</taxon>
        <taxon>Actinomycetes</taxon>
        <taxon>Mycobacteriales</taxon>
        <taxon>Nocardiaceae</taxon>
        <taxon>Nocardia</taxon>
    </lineage>
</organism>
<dbReference type="Gene3D" id="1.20.144.10">
    <property type="entry name" value="Phosphatidic acid phosphatase type 2/haloperoxidase"/>
    <property type="match status" value="2"/>
</dbReference>
<dbReference type="KEGG" id="nno:NONO_c31570"/>
<dbReference type="PANTHER" id="PTHR14969:SF62">
    <property type="entry name" value="DECAPRENYLPHOSPHORYL-5-PHOSPHORIBOSE PHOSPHATASE RV3807C-RELATED"/>
    <property type="match status" value="1"/>
</dbReference>